<dbReference type="EMBL" id="DSTX01000002">
    <property type="protein sequence ID" value="HFK20057.1"/>
    <property type="molecule type" value="Genomic_DNA"/>
</dbReference>
<gene>
    <name evidence="6 9" type="primary">tgtA</name>
    <name evidence="9" type="ORF">ENS19_02130</name>
</gene>
<organism evidence="9">
    <name type="scientific">Candidatus Methanomethylicus mesodigestus</name>
    <dbReference type="NCBI Taxonomy" id="1867258"/>
    <lineage>
        <taxon>Archaea</taxon>
        <taxon>Thermoproteota</taxon>
        <taxon>Methanosuratincolia</taxon>
        <taxon>Candidatus Methanomethylicales</taxon>
        <taxon>Candidatus Methanomethylicaceae</taxon>
        <taxon>Candidatus Methanomethylicus</taxon>
    </lineage>
</organism>
<feature type="binding site" evidence="6">
    <location>
        <position position="277"/>
    </location>
    <ligand>
        <name>Zn(2+)</name>
        <dbReference type="ChEBI" id="CHEBI:29105"/>
    </ligand>
</feature>
<evidence type="ECO:0000256" key="5">
    <source>
        <dbReference type="ARBA" id="ARBA00022833"/>
    </source>
</evidence>
<dbReference type="SUPFAM" id="SSF51713">
    <property type="entry name" value="tRNA-guanine transglycosylase"/>
    <property type="match status" value="1"/>
</dbReference>
<dbReference type="InterPro" id="IPR040777">
    <property type="entry name" value="DUF5591"/>
</dbReference>
<dbReference type="PANTHER" id="PTHR46499:SF1">
    <property type="entry name" value="QUEUINE TRNA-RIBOSYLTRANSFERASE"/>
    <property type="match status" value="1"/>
</dbReference>
<comment type="function">
    <text evidence="6">Exchanges the guanine residue with 7-cyano-7-deazaguanine (preQ0) at position 15 in the dihydrouridine loop (D-loop) of archaeal tRNAs.</text>
</comment>
<feature type="binding site" evidence="6">
    <location>
        <position position="272"/>
    </location>
    <ligand>
        <name>Zn(2+)</name>
        <dbReference type="ChEBI" id="CHEBI:29105"/>
    </ligand>
</feature>
<keyword evidence="5 6" id="KW-0862">Zinc</keyword>
<dbReference type="HAMAP" id="MF_01634">
    <property type="entry name" value="TgtA_arch"/>
    <property type="match status" value="1"/>
</dbReference>
<evidence type="ECO:0000259" key="8">
    <source>
        <dbReference type="Pfam" id="PF17884"/>
    </source>
</evidence>
<evidence type="ECO:0000256" key="6">
    <source>
        <dbReference type="HAMAP-Rule" id="MF_01634"/>
    </source>
</evidence>
<keyword evidence="2 6" id="KW-0808">Transferase</keyword>
<evidence type="ECO:0000256" key="4">
    <source>
        <dbReference type="ARBA" id="ARBA00022723"/>
    </source>
</evidence>
<dbReference type="InterPro" id="IPR050076">
    <property type="entry name" value="ArchSynthase1/Queuine_TRR"/>
</dbReference>
<comment type="caution">
    <text evidence="6">Lacks conserved residue(s) required for the propagation of feature annotation.</text>
</comment>
<protein>
    <recommendedName>
        <fullName evidence="6">tRNA-guanine(15) transglycosylase</fullName>
        <ecNumber evidence="6">2.4.2.48</ecNumber>
    </recommendedName>
    <alternativeName>
        <fullName evidence="6">7-cyano-7-deazaguanine tRNA-ribosyltransferase</fullName>
    </alternativeName>
    <alternativeName>
        <fullName evidence="6">Archaeal tRNA-guanine transglycosylase</fullName>
    </alternativeName>
</protein>
<dbReference type="InterPro" id="IPR036895">
    <property type="entry name" value="Uracil-DNA_glycosylase-like_sf"/>
</dbReference>
<dbReference type="GO" id="GO:0016763">
    <property type="term" value="F:pentosyltransferase activity"/>
    <property type="evidence" value="ECO:0007669"/>
    <property type="project" value="UniProtKB-UniRule"/>
</dbReference>
<dbReference type="Gene3D" id="3.40.50.10630">
    <property type="entry name" value="Uracil-DNA glycosylase-like"/>
    <property type="match status" value="1"/>
</dbReference>
<dbReference type="NCBIfam" id="TIGR00432">
    <property type="entry name" value="arcsn_tRNA_tgt"/>
    <property type="match status" value="1"/>
</dbReference>
<dbReference type="AlphaFoldDB" id="A0A7C3J441"/>
<dbReference type="UniPathway" id="UPA00393"/>
<comment type="catalytic activity">
    <reaction evidence="6">
        <text>guanosine(15) in tRNA + 7-cyano-7-carbaguanine = 7-cyano-7-carbaguanosine(15) in tRNA + guanine</text>
        <dbReference type="Rhea" id="RHEA:43164"/>
        <dbReference type="Rhea" id="RHEA-COMP:10371"/>
        <dbReference type="Rhea" id="RHEA-COMP:10372"/>
        <dbReference type="ChEBI" id="CHEBI:16235"/>
        <dbReference type="ChEBI" id="CHEBI:45075"/>
        <dbReference type="ChEBI" id="CHEBI:74269"/>
        <dbReference type="ChEBI" id="CHEBI:82850"/>
        <dbReference type="EC" id="2.4.2.48"/>
    </reaction>
</comment>
<dbReference type="EC" id="2.4.2.48" evidence="6"/>
<reference evidence="9" key="1">
    <citation type="journal article" date="2020" name="mSystems">
        <title>Genome- and Community-Level Interaction Insights into Carbon Utilization and Element Cycling Functions of Hydrothermarchaeota in Hydrothermal Sediment.</title>
        <authorList>
            <person name="Zhou Z."/>
            <person name="Liu Y."/>
            <person name="Xu W."/>
            <person name="Pan J."/>
            <person name="Luo Z.H."/>
            <person name="Li M."/>
        </authorList>
    </citation>
    <scope>NUCLEOTIDE SEQUENCE [LARGE SCALE GENOMIC DNA]</scope>
    <source>
        <strain evidence="9">SpSt-468</strain>
    </source>
</reference>
<keyword evidence="4 6" id="KW-0479">Metal-binding</keyword>
<dbReference type="GO" id="GO:0002099">
    <property type="term" value="P:tRNA wobble guanine modification"/>
    <property type="evidence" value="ECO:0007669"/>
    <property type="project" value="TreeGrafter"/>
</dbReference>
<accession>A0A7C3J441</accession>
<dbReference type="NCBIfam" id="TIGR00449">
    <property type="entry name" value="tgt_general"/>
    <property type="match status" value="1"/>
</dbReference>
<evidence type="ECO:0000256" key="3">
    <source>
        <dbReference type="ARBA" id="ARBA00022694"/>
    </source>
</evidence>
<comment type="similarity">
    <text evidence="6">Belongs to the archaeosine tRNA-ribosyltransferase family.</text>
</comment>
<proteinExistence type="inferred from homology"/>
<dbReference type="InterPro" id="IPR036511">
    <property type="entry name" value="TGT-like_sf"/>
</dbReference>
<evidence type="ECO:0000313" key="9">
    <source>
        <dbReference type="EMBL" id="HFK20057.1"/>
    </source>
</evidence>
<feature type="active site" description="Nucleophile" evidence="6">
    <location>
        <position position="85"/>
    </location>
</feature>
<dbReference type="InterPro" id="IPR004804">
    <property type="entry name" value="TgtA"/>
</dbReference>
<dbReference type="Pfam" id="PF01702">
    <property type="entry name" value="TGT"/>
    <property type="match status" value="1"/>
</dbReference>
<comment type="cofactor">
    <cofactor evidence="6">
        <name>Zn(2+)</name>
        <dbReference type="ChEBI" id="CHEBI:29105"/>
    </cofactor>
    <text evidence="6">Binds 1 zinc ion per subunit.</text>
</comment>
<comment type="pathway">
    <text evidence="6">tRNA modification; archaeosine-tRNA biosynthesis.</text>
</comment>
<name>A0A7C3J441_9CREN</name>
<dbReference type="PANTHER" id="PTHR46499">
    <property type="entry name" value="QUEUINE TRNA-RIBOSYLTRANSFERASE"/>
    <property type="match status" value="1"/>
</dbReference>
<feature type="binding site" evidence="6">
    <location>
        <position position="120"/>
    </location>
    <ligand>
        <name>substrate</name>
    </ligand>
</feature>
<evidence type="ECO:0000256" key="1">
    <source>
        <dbReference type="ARBA" id="ARBA00022676"/>
    </source>
</evidence>
<evidence type="ECO:0000256" key="2">
    <source>
        <dbReference type="ARBA" id="ARBA00022679"/>
    </source>
</evidence>
<feature type="domain" description="DUF5591" evidence="8">
    <location>
        <begin position="377"/>
        <end position="478"/>
    </location>
</feature>
<comment type="caution">
    <text evidence="9">The sequence shown here is derived from an EMBL/GenBank/DDBJ whole genome shotgun (WGS) entry which is preliminary data.</text>
</comment>
<dbReference type="SUPFAM" id="SSF52141">
    <property type="entry name" value="Uracil-DNA glycosylase-like"/>
    <property type="match status" value="1"/>
</dbReference>
<dbReference type="GO" id="GO:0005737">
    <property type="term" value="C:cytoplasm"/>
    <property type="evidence" value="ECO:0007669"/>
    <property type="project" value="TreeGrafter"/>
</dbReference>
<dbReference type="Pfam" id="PF17884">
    <property type="entry name" value="DUF5591"/>
    <property type="match status" value="1"/>
</dbReference>
<evidence type="ECO:0000259" key="7">
    <source>
        <dbReference type="Pfam" id="PF01702"/>
    </source>
</evidence>
<keyword evidence="1 6" id="KW-0328">Glycosyltransferase</keyword>
<keyword evidence="3 6" id="KW-0819">tRNA processing</keyword>
<sequence length="507" mass="57000">MSFEVKDRDLAGRTGTFYTRRGKVETPCLMPVVNPLRNCILPSELKDKFGFNMIITNSYLILKHFGTCAGDVHQITGFDGPIMTDSGAYQLLIYGGVDTNPEEIVRFQERIKSDIGVILDTPTGGFASREEAERTVHETVRRAEASIAYREDDSMLWAGPVQGGRHLDLVEASARKMGALDYDLHPLGSPVQIMEEYDYAPLVDMIVTAKKALPPERPLHLFGAGHPMLLPLAVALGCDLFDSAAYALFAKDDRYMMPNRTVRLEDLTELPCCCPVCSSTDLEELKGLPKMQREVTIARHNLYITMQEMKAIKQSIREGSLWELVEGRCRSHPRLYDAFRRLREHEAYLEKGDPVIGKKVKGVFIYDQASLSRPEVFRHRIRIIDRYVRPKAREIGVFVPNPPEKPFIKSSAHSALSSLLKSGKVHVCYYGAPFGVVPSELSETFPLSQYESSDFDCDVYSKLLEKFISQNKYRKAIVVDPTGLIRIKGVSIVKTIQDLEDAEGASR</sequence>
<dbReference type="GO" id="GO:0008270">
    <property type="term" value="F:zinc ion binding"/>
    <property type="evidence" value="ECO:0007669"/>
    <property type="project" value="UniProtKB-UniRule"/>
</dbReference>
<feature type="binding site" evidence="6">
    <location>
        <position position="274"/>
    </location>
    <ligand>
        <name>Zn(2+)</name>
        <dbReference type="ChEBI" id="CHEBI:29105"/>
    </ligand>
</feature>
<dbReference type="Gene3D" id="3.20.20.105">
    <property type="entry name" value="Queuine tRNA-ribosyltransferase-like"/>
    <property type="match status" value="1"/>
</dbReference>
<dbReference type="InterPro" id="IPR002616">
    <property type="entry name" value="tRNA_ribo_trans-like"/>
</dbReference>
<feature type="domain" description="tRNA-guanine(15) transglycosylase-like" evidence="7">
    <location>
        <begin position="12"/>
        <end position="333"/>
    </location>
</feature>